<dbReference type="Proteomes" id="UP000573327">
    <property type="component" value="Unassembled WGS sequence"/>
</dbReference>
<dbReference type="RefSeq" id="WP_184921703.1">
    <property type="nucleotide sequence ID" value="NZ_JACHJR010000001.1"/>
</dbReference>
<proteinExistence type="predicted"/>
<dbReference type="InterPro" id="IPR003018">
    <property type="entry name" value="GAF"/>
</dbReference>
<dbReference type="InterPro" id="IPR012074">
    <property type="entry name" value="GAF_ANTAR"/>
</dbReference>
<keyword evidence="2" id="KW-0804">Transcription</keyword>
<dbReference type="PROSITE" id="PS50921">
    <property type="entry name" value="ANTAR"/>
    <property type="match status" value="1"/>
</dbReference>
<dbReference type="Pfam" id="PF13185">
    <property type="entry name" value="GAF_2"/>
    <property type="match status" value="1"/>
</dbReference>
<accession>A0A7W7SHG0</accession>
<organism evidence="4 5">
    <name type="scientific">Kitasatospora gansuensis</name>
    <dbReference type="NCBI Taxonomy" id="258050"/>
    <lineage>
        <taxon>Bacteria</taxon>
        <taxon>Bacillati</taxon>
        <taxon>Actinomycetota</taxon>
        <taxon>Actinomycetes</taxon>
        <taxon>Kitasatosporales</taxon>
        <taxon>Streptomycetaceae</taxon>
        <taxon>Kitasatospora</taxon>
    </lineage>
</organism>
<sequence length="248" mass="27662">MTREQQLTEVFVKVADSLIDDFDLIDFLQQLSERCMDLLDVAAVGILLADQHDHLQVLAASDEHTRVLELFALQHDQGPCVDSYRSGIPRTDINLHDPRTIAAWPRFADAARETGFVSTNAIPMRLRGRVIGVLGLFQTDPTPLSAENVTLAQALADLATIAVLQQRTLAHSQLERGQLQFALNSRIVLEQVKGLLAERWHLSVDEAFAAFRIYARSHHHQLGRLAHQIADGDFDTDLIPRPAAPPHH</sequence>
<keyword evidence="5" id="KW-1185">Reference proteome</keyword>
<evidence type="ECO:0000256" key="1">
    <source>
        <dbReference type="ARBA" id="ARBA00023015"/>
    </source>
</evidence>
<dbReference type="GO" id="GO:0003723">
    <property type="term" value="F:RNA binding"/>
    <property type="evidence" value="ECO:0007669"/>
    <property type="project" value="InterPro"/>
</dbReference>
<dbReference type="InterPro" id="IPR029016">
    <property type="entry name" value="GAF-like_dom_sf"/>
</dbReference>
<dbReference type="SMART" id="SM01012">
    <property type="entry name" value="ANTAR"/>
    <property type="match status" value="1"/>
</dbReference>
<dbReference type="SMART" id="SM00065">
    <property type="entry name" value="GAF"/>
    <property type="match status" value="1"/>
</dbReference>
<evidence type="ECO:0000259" key="3">
    <source>
        <dbReference type="PROSITE" id="PS50921"/>
    </source>
</evidence>
<evidence type="ECO:0000256" key="2">
    <source>
        <dbReference type="ARBA" id="ARBA00023163"/>
    </source>
</evidence>
<dbReference type="Gene3D" id="3.30.450.40">
    <property type="match status" value="1"/>
</dbReference>
<name>A0A7W7SHG0_9ACTN</name>
<evidence type="ECO:0000313" key="4">
    <source>
        <dbReference type="EMBL" id="MBB4950499.1"/>
    </source>
</evidence>
<keyword evidence="1" id="KW-0805">Transcription regulation</keyword>
<dbReference type="AlphaFoldDB" id="A0A7W7SHG0"/>
<dbReference type="InterPro" id="IPR036388">
    <property type="entry name" value="WH-like_DNA-bd_sf"/>
</dbReference>
<feature type="domain" description="ANTAR" evidence="3">
    <location>
        <begin position="169"/>
        <end position="230"/>
    </location>
</feature>
<evidence type="ECO:0000313" key="5">
    <source>
        <dbReference type="Proteomes" id="UP000573327"/>
    </source>
</evidence>
<gene>
    <name evidence="4" type="ORF">F4556_006034</name>
</gene>
<protein>
    <submittedName>
        <fullName evidence="4">GAF domain-containing protein</fullName>
    </submittedName>
</protein>
<dbReference type="InterPro" id="IPR005561">
    <property type="entry name" value="ANTAR"/>
</dbReference>
<reference evidence="4 5" key="1">
    <citation type="submission" date="2020-08" db="EMBL/GenBank/DDBJ databases">
        <title>Sequencing the genomes of 1000 actinobacteria strains.</title>
        <authorList>
            <person name="Klenk H.-P."/>
        </authorList>
    </citation>
    <scope>NUCLEOTIDE SEQUENCE [LARGE SCALE GENOMIC DNA]</scope>
    <source>
        <strain evidence="4 5">DSM 44786</strain>
    </source>
</reference>
<dbReference type="Pfam" id="PF03861">
    <property type="entry name" value="ANTAR"/>
    <property type="match status" value="1"/>
</dbReference>
<comment type="caution">
    <text evidence="4">The sequence shown here is derived from an EMBL/GenBank/DDBJ whole genome shotgun (WGS) entry which is preliminary data.</text>
</comment>
<dbReference type="PIRSF" id="PIRSF036625">
    <property type="entry name" value="GAF_ANTAR"/>
    <property type="match status" value="1"/>
</dbReference>
<dbReference type="EMBL" id="JACHJR010000001">
    <property type="protein sequence ID" value="MBB4950499.1"/>
    <property type="molecule type" value="Genomic_DNA"/>
</dbReference>
<dbReference type="SUPFAM" id="SSF55781">
    <property type="entry name" value="GAF domain-like"/>
    <property type="match status" value="1"/>
</dbReference>
<dbReference type="Gene3D" id="1.10.10.10">
    <property type="entry name" value="Winged helix-like DNA-binding domain superfamily/Winged helix DNA-binding domain"/>
    <property type="match status" value="1"/>
</dbReference>